<dbReference type="EMBL" id="MN739467">
    <property type="protein sequence ID" value="QHT06191.1"/>
    <property type="molecule type" value="Genomic_DNA"/>
</dbReference>
<reference evidence="1" key="1">
    <citation type="journal article" date="2020" name="Nature">
        <title>Giant virus diversity and host interactions through global metagenomics.</title>
        <authorList>
            <person name="Schulz F."/>
            <person name="Roux S."/>
            <person name="Paez-Espino D."/>
            <person name="Jungbluth S."/>
            <person name="Walsh D.A."/>
            <person name="Denef V.J."/>
            <person name="McMahon K.D."/>
            <person name="Konstantinidis K.T."/>
            <person name="Eloe-Fadrosh E.A."/>
            <person name="Kyrpides N.C."/>
            <person name="Woyke T."/>
        </authorList>
    </citation>
    <scope>NUCLEOTIDE SEQUENCE</scope>
    <source>
        <strain evidence="1">GVMAG-M-3300021425-30</strain>
    </source>
</reference>
<proteinExistence type="predicted"/>
<organism evidence="1">
    <name type="scientific">viral metagenome</name>
    <dbReference type="NCBI Taxonomy" id="1070528"/>
    <lineage>
        <taxon>unclassified sequences</taxon>
        <taxon>metagenomes</taxon>
        <taxon>organismal metagenomes</taxon>
    </lineage>
</organism>
<accession>A0A6C0CNZ4</accession>
<protein>
    <submittedName>
        <fullName evidence="1">Uncharacterized protein</fullName>
    </submittedName>
</protein>
<name>A0A6C0CNZ4_9ZZZZ</name>
<dbReference type="AlphaFoldDB" id="A0A6C0CNZ4"/>
<evidence type="ECO:0000313" key="1">
    <source>
        <dbReference type="EMBL" id="QHT06191.1"/>
    </source>
</evidence>
<sequence length="116" mass="14317">MSLWDMLPCEIKNYIYTYAPEHRKLFQDSLREVLRIPHKKKYSQVMNTFLYEWYDDDGYLEICANEYCEKPIEKGNEMWHTVLFDVEYPFCCEYCVGLGSWAIEYDYRKYRRNCNR</sequence>